<keyword evidence="1" id="KW-0472">Membrane</keyword>
<comment type="caution">
    <text evidence="2">The sequence shown here is derived from an EMBL/GenBank/DDBJ whole genome shotgun (WGS) entry which is preliminary data.</text>
</comment>
<protein>
    <submittedName>
        <fullName evidence="2">Uncharacterized protein</fullName>
    </submittedName>
</protein>
<sequence length="40" mass="4542">YDIIYWHFSVKGSTIVALMVAIQVFVFGLLAELIVKISKK</sequence>
<feature type="transmembrane region" description="Helical" evidence="1">
    <location>
        <begin position="15"/>
        <end position="35"/>
    </location>
</feature>
<name>X1FDL2_9ZZZZ</name>
<reference evidence="2" key="1">
    <citation type="journal article" date="2014" name="Front. Microbiol.">
        <title>High frequency of phylogenetically diverse reductive dehalogenase-homologous genes in deep subseafloor sedimentary metagenomes.</title>
        <authorList>
            <person name="Kawai M."/>
            <person name="Futagami T."/>
            <person name="Toyoda A."/>
            <person name="Takaki Y."/>
            <person name="Nishi S."/>
            <person name="Hori S."/>
            <person name="Arai W."/>
            <person name="Tsubouchi T."/>
            <person name="Morono Y."/>
            <person name="Uchiyama I."/>
            <person name="Ito T."/>
            <person name="Fujiyama A."/>
            <person name="Inagaki F."/>
            <person name="Takami H."/>
        </authorList>
    </citation>
    <scope>NUCLEOTIDE SEQUENCE</scope>
    <source>
        <strain evidence="2">Expedition CK06-06</strain>
    </source>
</reference>
<accession>X1FDL2</accession>
<feature type="non-terminal residue" evidence="2">
    <location>
        <position position="1"/>
    </location>
</feature>
<organism evidence="2">
    <name type="scientific">marine sediment metagenome</name>
    <dbReference type="NCBI Taxonomy" id="412755"/>
    <lineage>
        <taxon>unclassified sequences</taxon>
        <taxon>metagenomes</taxon>
        <taxon>ecological metagenomes</taxon>
    </lineage>
</organism>
<gene>
    <name evidence="2" type="ORF">S03H2_11721</name>
</gene>
<dbReference type="EMBL" id="BARU01005971">
    <property type="protein sequence ID" value="GAH43736.1"/>
    <property type="molecule type" value="Genomic_DNA"/>
</dbReference>
<evidence type="ECO:0000313" key="2">
    <source>
        <dbReference type="EMBL" id="GAH43736.1"/>
    </source>
</evidence>
<keyword evidence="1" id="KW-0812">Transmembrane</keyword>
<evidence type="ECO:0000256" key="1">
    <source>
        <dbReference type="SAM" id="Phobius"/>
    </source>
</evidence>
<keyword evidence="1" id="KW-1133">Transmembrane helix</keyword>
<dbReference type="AlphaFoldDB" id="X1FDL2"/>
<proteinExistence type="predicted"/>